<accession>A0AC61QK08</accession>
<proteinExistence type="predicted"/>
<gene>
    <name evidence="1" type="ORF">E0946_03055</name>
</gene>
<name>A0AC61QK08_9BACT</name>
<reference evidence="1" key="1">
    <citation type="submission" date="2019-03" db="EMBL/GenBank/DDBJ databases">
        <title>Candidatus Syntrophosphaera thermopropionivorans: a novel player in syntrophic propionate oxidation during anaerobic digestion.</title>
        <authorList>
            <person name="Dyksma S."/>
        </authorList>
    </citation>
    <scope>NUCLEOTIDE SEQUENCE</scope>
    <source>
        <strain evidence="1">W5</strain>
    </source>
</reference>
<organism evidence="1 2">
    <name type="scientific">Candidatus Syntrophosphaera thermopropionivorans</name>
    <dbReference type="NCBI Taxonomy" id="2593015"/>
    <lineage>
        <taxon>Bacteria</taxon>
        <taxon>Pseudomonadati</taxon>
        <taxon>Candidatus Cloacimonadota</taxon>
        <taxon>Candidatus Cloacimonadia</taxon>
        <taxon>Candidatus Cloacimonadales</taxon>
        <taxon>Candidatus Cloacimonadaceae</taxon>
        <taxon>Candidatus Syntrophosphaera</taxon>
    </lineage>
</organism>
<sequence>MDKIAVLEGGTSPEREISLRSGEAIAKALREKGYEVIELDPADYSDFYSLISKLRTERISIVFIGLHGGTGENGELQAALSLAGFKYTGSGPKACTLTMDKYVSKLMALDEGIPAPEYILMREDLLNDYQDPIDFSAIEAKLGLPIIVKPNDSGSSVGISIVDKLFELKDAVKLALTYSDSVLLEQYIPGKELTATVLDGKALPLIEIRPLNGWYDFNNKYSKGHSEYLCPAPVEESVSQLIQLYAERLWKIFGLKGYARIDFRYDGNKPYFLEVNTLPGMTDLSLTPMAAKAVGINFPELVDKIVSLAKK</sequence>
<evidence type="ECO:0000313" key="2">
    <source>
        <dbReference type="Proteomes" id="UP000294588"/>
    </source>
</evidence>
<evidence type="ECO:0000313" key="1">
    <source>
        <dbReference type="EMBL" id="TDF73546.1"/>
    </source>
</evidence>
<comment type="caution">
    <text evidence="1">The sequence shown here is derived from an EMBL/GenBank/DDBJ whole genome shotgun (WGS) entry which is preliminary data.</text>
</comment>
<dbReference type="Proteomes" id="UP000294588">
    <property type="component" value="Unassembled WGS sequence"/>
</dbReference>
<keyword evidence="1" id="KW-0436">Ligase</keyword>
<dbReference type="EMBL" id="SMOG01000005">
    <property type="protein sequence ID" value="TDF73546.1"/>
    <property type="molecule type" value="Genomic_DNA"/>
</dbReference>
<keyword evidence="2" id="KW-1185">Reference proteome</keyword>
<protein>
    <submittedName>
        <fullName evidence="1">D-alanine--D-alanine ligase</fullName>
    </submittedName>
</protein>